<evidence type="ECO:0000256" key="1">
    <source>
        <dbReference type="PROSITE-ProRule" id="PRU00473"/>
    </source>
</evidence>
<dbReference type="InterPro" id="IPR006665">
    <property type="entry name" value="OmpA-like"/>
</dbReference>
<dbReference type="AlphaFoldDB" id="E1STA6"/>
<dbReference type="InterPro" id="IPR036737">
    <property type="entry name" value="OmpA-like_sf"/>
</dbReference>
<dbReference type="EMBL" id="CP002209">
    <property type="protein sequence ID" value="ADN77140.1"/>
    <property type="molecule type" value="Genomic_DNA"/>
</dbReference>
<dbReference type="InterPro" id="IPR050330">
    <property type="entry name" value="Bact_OuterMem_StrucFunc"/>
</dbReference>
<protein>
    <submittedName>
        <fullName evidence="4">OmpA/MotB domain protein</fullName>
    </submittedName>
</protein>
<gene>
    <name evidence="4" type="ordered locus">Fbal_2938</name>
</gene>
<dbReference type="PANTHER" id="PTHR30329">
    <property type="entry name" value="STATOR ELEMENT OF FLAGELLAR MOTOR COMPLEX"/>
    <property type="match status" value="1"/>
</dbReference>
<keyword evidence="1" id="KW-0472">Membrane</keyword>
<dbReference type="SUPFAM" id="SSF103088">
    <property type="entry name" value="OmpA-like"/>
    <property type="match status" value="1"/>
</dbReference>
<dbReference type="GeneID" id="67183161"/>
<dbReference type="STRING" id="550540.Fbal_2938"/>
<dbReference type="OrthoDB" id="9805832at2"/>
<evidence type="ECO:0000256" key="2">
    <source>
        <dbReference type="SAM" id="SignalP"/>
    </source>
</evidence>
<reference evidence="4 5" key="1">
    <citation type="journal article" date="2010" name="Stand. Genomic Sci.">
        <title>Complete genome sequence of Ferrimonas balearica type strain (PAT).</title>
        <authorList>
            <person name="Nolan M."/>
            <person name="Sikorski J."/>
            <person name="Davenport K."/>
            <person name="Lucas S."/>
            <person name="Glavina Del Rio T."/>
            <person name="Tice H."/>
            <person name="Cheng J."/>
            <person name="Goodwin L."/>
            <person name="Pitluck S."/>
            <person name="Liolios K."/>
            <person name="Ivanova N."/>
            <person name="Mavromatis K."/>
            <person name="Ovchinnikova G."/>
            <person name="Pati A."/>
            <person name="Chen A."/>
            <person name="Palaniappan K."/>
            <person name="Land M."/>
            <person name="Hauser L."/>
            <person name="Chang Y."/>
            <person name="Jeffries C."/>
            <person name="Tapia R."/>
            <person name="Brettin T."/>
            <person name="Detter J."/>
            <person name="Han C."/>
            <person name="Yasawong M."/>
            <person name="Rohde M."/>
            <person name="Tindall B."/>
            <person name="Goker M."/>
            <person name="Woyke T."/>
            <person name="Bristow J."/>
            <person name="Eisen J."/>
            <person name="Markowitz V."/>
            <person name="Hugenholtz P."/>
            <person name="Kyrpides N."/>
            <person name="Klenk H."/>
            <person name="Lapidus A."/>
        </authorList>
    </citation>
    <scope>NUCLEOTIDE SEQUENCE [LARGE SCALE GENOMIC DNA]</scope>
    <source>
        <strain evidence="5">DSM 9799 / CCM 4581 / KCTC 23876 / PAT</strain>
    </source>
</reference>
<accession>E1STA6</accession>
<dbReference type="eggNOG" id="COG2885">
    <property type="taxonomic scope" value="Bacteria"/>
</dbReference>
<dbReference type="PANTHER" id="PTHR30329:SF21">
    <property type="entry name" value="LIPOPROTEIN YIAD-RELATED"/>
    <property type="match status" value="1"/>
</dbReference>
<dbReference type="GO" id="GO:0005509">
    <property type="term" value="F:calcium ion binding"/>
    <property type="evidence" value="ECO:0007669"/>
    <property type="project" value="InterPro"/>
</dbReference>
<dbReference type="KEGG" id="fbl:Fbal_2938"/>
<keyword evidence="5" id="KW-1185">Reference proteome</keyword>
<dbReference type="Pfam" id="PF00691">
    <property type="entry name" value="OmpA"/>
    <property type="match status" value="1"/>
</dbReference>
<feature type="chain" id="PRO_5003151447" evidence="2">
    <location>
        <begin position="18"/>
        <end position="166"/>
    </location>
</feature>
<feature type="signal peptide" evidence="2">
    <location>
        <begin position="1"/>
        <end position="17"/>
    </location>
</feature>
<proteinExistence type="predicted"/>
<dbReference type="Gene3D" id="3.30.1330.60">
    <property type="entry name" value="OmpA-like domain"/>
    <property type="match status" value="1"/>
</dbReference>
<keyword evidence="2" id="KW-0732">Signal</keyword>
<dbReference type="RefSeq" id="WP_013346446.1">
    <property type="nucleotide sequence ID" value="NC_014541.1"/>
</dbReference>
<dbReference type="InterPro" id="IPR028974">
    <property type="entry name" value="TSP_type-3_rpt"/>
</dbReference>
<dbReference type="Proteomes" id="UP000006683">
    <property type="component" value="Chromosome"/>
</dbReference>
<organism evidence="4 5">
    <name type="scientific">Ferrimonas balearica (strain DSM 9799 / CCM 4581 / KCTC 23876 / PAT)</name>
    <dbReference type="NCBI Taxonomy" id="550540"/>
    <lineage>
        <taxon>Bacteria</taxon>
        <taxon>Pseudomonadati</taxon>
        <taxon>Pseudomonadota</taxon>
        <taxon>Gammaproteobacteria</taxon>
        <taxon>Alteromonadales</taxon>
        <taxon>Ferrimonadaceae</taxon>
        <taxon>Ferrimonas</taxon>
    </lineage>
</organism>
<dbReference type="GO" id="GO:0016020">
    <property type="term" value="C:membrane"/>
    <property type="evidence" value="ECO:0007669"/>
    <property type="project" value="UniProtKB-UniRule"/>
</dbReference>
<sequence length="166" mass="17989">MKPCLLMLCLLALPCLARDADGDGVPDAKDACPDTPHWVVEANGCPPGKASPVVLYFDTDSARLRPEHHDQLAVFVGDGVAGRVRVVGHADSRGSLAHNQDLGGRRALAVSKALSERYGVDASQIQRQSLGETLPWRDNLTETGQTLNRRVELWIETGLRLTNGEQ</sequence>
<dbReference type="HOGENOM" id="CLU_016890_6_1_6"/>
<evidence type="ECO:0000313" key="4">
    <source>
        <dbReference type="EMBL" id="ADN77140.1"/>
    </source>
</evidence>
<evidence type="ECO:0000313" key="5">
    <source>
        <dbReference type="Proteomes" id="UP000006683"/>
    </source>
</evidence>
<name>E1STA6_FERBD</name>
<dbReference type="CDD" id="cd07185">
    <property type="entry name" value="OmpA_C-like"/>
    <property type="match status" value="1"/>
</dbReference>
<feature type="domain" description="OmpA-like" evidence="3">
    <location>
        <begin position="44"/>
        <end position="159"/>
    </location>
</feature>
<dbReference type="SUPFAM" id="SSF103647">
    <property type="entry name" value="TSP type-3 repeat"/>
    <property type="match status" value="1"/>
</dbReference>
<evidence type="ECO:0000259" key="3">
    <source>
        <dbReference type="PROSITE" id="PS51123"/>
    </source>
</evidence>
<dbReference type="PROSITE" id="PS51123">
    <property type="entry name" value="OMPA_2"/>
    <property type="match status" value="1"/>
</dbReference>